<reference evidence="1" key="1">
    <citation type="journal article" date="2020" name="Front. Microbiol.">
        <title>Characterization of Two Mitochondrial Genomes and Gene Expression Analysis Reveal Clues for Variations, Evolution, and Large-Sclerotium Formation in Medical Fungus Wolfiporia cocos.</title>
        <authorList>
            <person name="Chen M."/>
            <person name="Chen N."/>
            <person name="Wu T."/>
            <person name="Bian Y."/>
            <person name="Deng Y."/>
            <person name="Xu Z."/>
        </authorList>
    </citation>
    <scope>NUCLEOTIDE SEQUENCE</scope>
    <source>
        <strain evidence="1">MD-104 SS10</strain>
    </source>
</reference>
<protein>
    <submittedName>
        <fullName evidence="1">Uncharacterized protein</fullName>
    </submittedName>
</protein>
<accession>A0A7G7YDY5</accession>
<dbReference type="EMBL" id="MT079862">
    <property type="protein sequence ID" value="QNH92705.1"/>
    <property type="molecule type" value="Genomic_DNA"/>
</dbReference>
<organism evidence="1">
    <name type="scientific">Wolfiporia cocos</name>
    <dbReference type="NCBI Taxonomy" id="81056"/>
    <lineage>
        <taxon>Eukaryota</taxon>
        <taxon>Fungi</taxon>
        <taxon>Dikarya</taxon>
        <taxon>Basidiomycota</taxon>
        <taxon>Agaricomycotina</taxon>
        <taxon>Agaricomycetes</taxon>
        <taxon>Polyporales</taxon>
        <taxon>Phaeolaceae</taxon>
        <taxon>Wolfiporia</taxon>
    </lineage>
</organism>
<name>A0A7G7YDY5_9APHY</name>
<proteinExistence type="predicted"/>
<dbReference type="AlphaFoldDB" id="A0A7G7YDY5"/>
<gene>
    <name evidence="1" type="primary">orf18</name>
</gene>
<keyword evidence="1" id="KW-0496">Mitochondrion</keyword>
<evidence type="ECO:0000313" key="1">
    <source>
        <dbReference type="EMBL" id="QNH92705.1"/>
    </source>
</evidence>
<sequence>MPYLISYADTFSSRKKIDFLLWVVILILNKTGIIRLPEGKALAEKIESIMNHRRYSNNPGSSSIVPVSQDEIDRVLSLTPPFDLNSGKSHYKLAHQFGQAQRWQNIRNGKTLEISVYSPNGDLLCTFLKPSEVLKALPISKTSYYKYLNSGRIFKNQYLIVASYK</sequence>
<geneLocation type="mitochondrion" evidence="1"/>